<name>A0A1I6DG11_9FIRM</name>
<dbReference type="STRING" id="39060.SAMN05660706_11041"/>
<dbReference type="Gene3D" id="3.90.1750.20">
    <property type="entry name" value="Putative Large Serine Recombinase, Chain B, Domain 2"/>
    <property type="match status" value="1"/>
</dbReference>
<dbReference type="Pfam" id="PF07508">
    <property type="entry name" value="Recombinase"/>
    <property type="match status" value="1"/>
</dbReference>
<dbReference type="Proteomes" id="UP000199584">
    <property type="component" value="Unassembled WGS sequence"/>
</dbReference>
<feature type="domain" description="Recombinase" evidence="3">
    <location>
        <begin position="166"/>
        <end position="307"/>
    </location>
</feature>
<keyword evidence="5" id="KW-1185">Reference proteome</keyword>
<dbReference type="InterPro" id="IPR036162">
    <property type="entry name" value="Resolvase-like_N_sf"/>
</dbReference>
<dbReference type="PANTHER" id="PTHR30461:SF23">
    <property type="entry name" value="DNA RECOMBINASE-RELATED"/>
    <property type="match status" value="1"/>
</dbReference>
<reference evidence="5" key="1">
    <citation type="submission" date="2016-10" db="EMBL/GenBank/DDBJ databases">
        <authorList>
            <person name="Varghese N."/>
            <person name="Submissions S."/>
        </authorList>
    </citation>
    <scope>NUCLEOTIDE SEQUENCE [LARGE SCALE GENOMIC DNA]</scope>
    <source>
        <strain evidence="5">DSM 3669</strain>
    </source>
</reference>
<dbReference type="RefSeq" id="WP_092482856.1">
    <property type="nucleotide sequence ID" value="NZ_FOYM01000010.1"/>
</dbReference>
<evidence type="ECO:0000313" key="4">
    <source>
        <dbReference type="EMBL" id="SFR04318.1"/>
    </source>
</evidence>
<dbReference type="Pfam" id="PF00239">
    <property type="entry name" value="Resolvase"/>
    <property type="match status" value="1"/>
</dbReference>
<proteinExistence type="predicted"/>
<dbReference type="InterPro" id="IPR011109">
    <property type="entry name" value="DNA_bind_recombinase_dom"/>
</dbReference>
<dbReference type="AlphaFoldDB" id="A0A1I6DG11"/>
<dbReference type="InterPro" id="IPR050639">
    <property type="entry name" value="SSR_resolvase"/>
</dbReference>
<organism evidence="4 5">
    <name type="scientific">Desulfoscipio geothermicus DSM 3669</name>
    <dbReference type="NCBI Taxonomy" id="1121426"/>
    <lineage>
        <taxon>Bacteria</taxon>
        <taxon>Bacillati</taxon>
        <taxon>Bacillota</taxon>
        <taxon>Clostridia</taxon>
        <taxon>Eubacteriales</taxon>
        <taxon>Desulfallaceae</taxon>
        <taxon>Desulfoscipio</taxon>
    </lineage>
</organism>
<sequence length="546" mass="62779">MSIGITSGNETTMVAIYARLSVNENGERDESLETQRDLLVGYVLENGWRCYKVYVDNDMSGVYFDRPGLMELINDINNGIIKIAVVKDLSRLGRNNGETLTFLDFLAEKNVRLIALADNYDSFRDDDEIIGIRTWVNEHYARDISKKVRYNLKKKMQKGEHLGRPHFGYRKSSTEKNKLVVDERYREIIRNIFELYVKGWGYRALANYVQSLGVPTPSQDKGYAKRPQSDRWNEQHIRRIITSRVYCGDSVQGVSEKISFKSRKTRRTASEKWIVVRDAHEAIVSRETWELAQRVRMKRWLKGGGRKRNTDSQPHLFTGFIACATCGTYHVYRKKQGRPAVYVCGKYNKYGRSGCTSHYVTEEKLVQHIIQDVQTMAEGVLFHHQLVEKYKKNASSIHGAVEKINKLEGEIAAKKNQLQAAYLDKIRGIISEELFLVTNSLLQKEIGLLAGRLSKLQADVANVQQVDQNIERINNMKPELLSAGDIDRVFLEKYVKKIIVLEEGEGISEKVAEKYGLDLVFSRDKLADMSRKRIRLVIHYNLLPEA</sequence>
<dbReference type="PROSITE" id="PS51736">
    <property type="entry name" value="RECOMBINASES_3"/>
    <property type="match status" value="1"/>
</dbReference>
<dbReference type="InterPro" id="IPR038109">
    <property type="entry name" value="DNA_bind_recomb_sf"/>
</dbReference>
<dbReference type="GO" id="GO:0003677">
    <property type="term" value="F:DNA binding"/>
    <property type="evidence" value="ECO:0007669"/>
    <property type="project" value="InterPro"/>
</dbReference>
<gene>
    <name evidence="4" type="ORF">SAMN05660706_11041</name>
</gene>
<dbReference type="SMART" id="SM00857">
    <property type="entry name" value="Resolvase"/>
    <property type="match status" value="1"/>
</dbReference>
<feature type="domain" description="Resolvase/invertase-type recombinase catalytic" evidence="2">
    <location>
        <begin position="13"/>
        <end position="163"/>
    </location>
</feature>
<accession>A0A1I6DG11</accession>
<dbReference type="OrthoDB" id="1094757at2"/>
<evidence type="ECO:0000259" key="2">
    <source>
        <dbReference type="PROSITE" id="PS51736"/>
    </source>
</evidence>
<dbReference type="EMBL" id="FOYM01000010">
    <property type="protein sequence ID" value="SFR04318.1"/>
    <property type="molecule type" value="Genomic_DNA"/>
</dbReference>
<keyword evidence="1" id="KW-0175">Coiled coil</keyword>
<feature type="coiled-coil region" evidence="1">
    <location>
        <begin position="397"/>
        <end position="424"/>
    </location>
</feature>
<dbReference type="Gene3D" id="3.40.50.1390">
    <property type="entry name" value="Resolvase, N-terminal catalytic domain"/>
    <property type="match status" value="1"/>
</dbReference>
<dbReference type="PROSITE" id="PS51737">
    <property type="entry name" value="RECOMBINASE_DNA_BIND"/>
    <property type="match status" value="1"/>
</dbReference>
<dbReference type="InterPro" id="IPR006119">
    <property type="entry name" value="Resolv_N"/>
</dbReference>
<evidence type="ECO:0000313" key="5">
    <source>
        <dbReference type="Proteomes" id="UP000199584"/>
    </source>
</evidence>
<dbReference type="Pfam" id="PF13408">
    <property type="entry name" value="Zn_ribbon_recom"/>
    <property type="match status" value="1"/>
</dbReference>
<evidence type="ECO:0000256" key="1">
    <source>
        <dbReference type="SAM" id="Coils"/>
    </source>
</evidence>
<protein>
    <submittedName>
        <fullName evidence="4">Site-specific DNA recombinase</fullName>
    </submittedName>
</protein>
<dbReference type="PANTHER" id="PTHR30461">
    <property type="entry name" value="DNA-INVERTASE FROM LAMBDOID PROPHAGE"/>
    <property type="match status" value="1"/>
</dbReference>
<dbReference type="SUPFAM" id="SSF53041">
    <property type="entry name" value="Resolvase-like"/>
    <property type="match status" value="1"/>
</dbReference>
<dbReference type="GO" id="GO:0000150">
    <property type="term" value="F:DNA strand exchange activity"/>
    <property type="evidence" value="ECO:0007669"/>
    <property type="project" value="InterPro"/>
</dbReference>
<evidence type="ECO:0000259" key="3">
    <source>
        <dbReference type="PROSITE" id="PS51737"/>
    </source>
</evidence>
<dbReference type="InterPro" id="IPR025827">
    <property type="entry name" value="Zn_ribbon_recom_dom"/>
</dbReference>